<proteinExistence type="predicted"/>
<dbReference type="RefSeq" id="WP_104421914.1">
    <property type="nucleotide sequence ID" value="NZ_PTIY01000001.1"/>
</dbReference>
<gene>
    <name evidence="2" type="ORF">B0F88_10116</name>
</gene>
<keyword evidence="1" id="KW-0812">Transmembrane</keyword>
<keyword evidence="1" id="KW-1133">Transmembrane helix</keyword>
<dbReference type="EMBL" id="PTIY01000001">
    <property type="protein sequence ID" value="PPK73490.1"/>
    <property type="molecule type" value="Genomic_DNA"/>
</dbReference>
<name>A0A2S6H7U2_9GAMM</name>
<reference evidence="2 3" key="1">
    <citation type="submission" date="2018-02" db="EMBL/GenBank/DDBJ databases">
        <title>Subsurface microbial communities from deep shales in Ohio and West Virginia, USA.</title>
        <authorList>
            <person name="Wrighton K."/>
        </authorList>
    </citation>
    <scope>NUCLEOTIDE SEQUENCE [LARGE SCALE GENOMIC DNA]</scope>
    <source>
        <strain evidence="2 3">OWC-G53F</strain>
    </source>
</reference>
<dbReference type="Proteomes" id="UP000238071">
    <property type="component" value="Unassembled WGS sequence"/>
</dbReference>
<evidence type="ECO:0000256" key="1">
    <source>
        <dbReference type="SAM" id="Phobius"/>
    </source>
</evidence>
<dbReference type="OrthoDB" id="5571224at2"/>
<comment type="caution">
    <text evidence="2">The sequence shown here is derived from an EMBL/GenBank/DDBJ whole genome shotgun (WGS) entry which is preliminary data.</text>
</comment>
<protein>
    <submittedName>
        <fullName evidence="2">Uncharacterized protein</fullName>
    </submittedName>
</protein>
<evidence type="ECO:0000313" key="2">
    <source>
        <dbReference type="EMBL" id="PPK73490.1"/>
    </source>
</evidence>
<sequence length="151" mass="17311">MNMKTRDIIKKLSNPRVRRRLKIGLSVYGVLIMIGVLFKVVYDIGYFNAQSLKNDKNAELPTTYPVLTMESAQRIVSGALKEDPANPKTIVDQIIDNNHKLSTIIIENNKLKKIAWIIEMRLFFTGDLFNNEGYNLTEGIEHQHNISRGEH</sequence>
<organism evidence="2 3">
    <name type="scientific">Methylobacter tundripaludum</name>
    <dbReference type="NCBI Taxonomy" id="173365"/>
    <lineage>
        <taxon>Bacteria</taxon>
        <taxon>Pseudomonadati</taxon>
        <taxon>Pseudomonadota</taxon>
        <taxon>Gammaproteobacteria</taxon>
        <taxon>Methylococcales</taxon>
        <taxon>Methylococcaceae</taxon>
        <taxon>Methylobacter</taxon>
    </lineage>
</organism>
<dbReference type="AlphaFoldDB" id="A0A2S6H7U2"/>
<evidence type="ECO:0000313" key="3">
    <source>
        <dbReference type="Proteomes" id="UP000238071"/>
    </source>
</evidence>
<feature type="transmembrane region" description="Helical" evidence="1">
    <location>
        <begin position="21"/>
        <end position="42"/>
    </location>
</feature>
<keyword evidence="3" id="KW-1185">Reference proteome</keyword>
<accession>A0A2S6H7U2</accession>
<keyword evidence="1" id="KW-0472">Membrane</keyword>